<proteinExistence type="inferred from homology"/>
<keyword evidence="12 15" id="KW-0456">Lyase</keyword>
<reference evidence="19" key="1">
    <citation type="submission" date="2015-07" db="EMBL/GenBank/DDBJ databases">
        <title>Draft genome sequence of the purine-degrading Gottschalkia purinilyticum DSM 1384 (formerly Clostridium purinilyticum).</title>
        <authorList>
            <person name="Poehlein A."/>
            <person name="Schiel-Bengelsdorf B."/>
            <person name="Bengelsdorf F.R."/>
            <person name="Daniel R."/>
            <person name="Duerre P."/>
        </authorList>
    </citation>
    <scope>NUCLEOTIDE SEQUENCE [LARGE SCALE GENOMIC DNA]</scope>
    <source>
        <strain evidence="19">DSM 1384</strain>
    </source>
</reference>
<evidence type="ECO:0000313" key="19">
    <source>
        <dbReference type="Proteomes" id="UP000037267"/>
    </source>
</evidence>
<keyword evidence="18" id="KW-0808">Transferase</keyword>
<feature type="domain" description="Anthranilate synthase component I N-terminal" evidence="17">
    <location>
        <begin position="28"/>
        <end position="164"/>
    </location>
</feature>
<dbReference type="RefSeq" id="WP_050355506.1">
    <property type="nucleotide sequence ID" value="NZ_LGSS01000009.1"/>
</dbReference>
<evidence type="ECO:0000256" key="10">
    <source>
        <dbReference type="ARBA" id="ARBA00022842"/>
    </source>
</evidence>
<keyword evidence="9 15" id="KW-0822">Tryptophan biosynthesis</keyword>
<dbReference type="PANTHER" id="PTHR11236">
    <property type="entry name" value="AMINOBENZOATE/ANTHRANILATE SYNTHASE"/>
    <property type="match status" value="1"/>
</dbReference>
<dbReference type="GO" id="GO:0046872">
    <property type="term" value="F:metal ion binding"/>
    <property type="evidence" value="ECO:0007669"/>
    <property type="project" value="UniProtKB-KW"/>
</dbReference>
<dbReference type="InterPro" id="IPR005256">
    <property type="entry name" value="Anth_synth_I_PabB"/>
</dbReference>
<evidence type="ECO:0000256" key="8">
    <source>
        <dbReference type="ARBA" id="ARBA00022723"/>
    </source>
</evidence>
<gene>
    <name evidence="18" type="primary">pabB</name>
    <name evidence="15" type="synonym">trpE</name>
    <name evidence="18" type="ORF">CLPU_9c00340</name>
</gene>
<feature type="domain" description="Chorismate-utilising enzyme C-terminal" evidence="16">
    <location>
        <begin position="216"/>
        <end position="469"/>
    </location>
</feature>
<dbReference type="GO" id="GO:0004049">
    <property type="term" value="F:anthranilate synthase activity"/>
    <property type="evidence" value="ECO:0007669"/>
    <property type="project" value="UniProtKB-EC"/>
</dbReference>
<dbReference type="InterPro" id="IPR015890">
    <property type="entry name" value="Chorismate_C"/>
</dbReference>
<comment type="pathway">
    <text evidence="2 15">Amino-acid biosynthesis; L-tryptophan biosynthesis; L-tryptophan from chorismate: step 1/5.</text>
</comment>
<evidence type="ECO:0000256" key="7">
    <source>
        <dbReference type="ARBA" id="ARBA00022605"/>
    </source>
</evidence>
<dbReference type="Pfam" id="PF00425">
    <property type="entry name" value="Chorismate_bind"/>
    <property type="match status" value="1"/>
</dbReference>
<comment type="catalytic activity">
    <reaction evidence="14 15">
        <text>chorismate + L-glutamine = anthranilate + pyruvate + L-glutamate + H(+)</text>
        <dbReference type="Rhea" id="RHEA:21732"/>
        <dbReference type="ChEBI" id="CHEBI:15361"/>
        <dbReference type="ChEBI" id="CHEBI:15378"/>
        <dbReference type="ChEBI" id="CHEBI:16567"/>
        <dbReference type="ChEBI" id="CHEBI:29748"/>
        <dbReference type="ChEBI" id="CHEBI:29985"/>
        <dbReference type="ChEBI" id="CHEBI:58359"/>
        <dbReference type="EC" id="4.1.3.27"/>
    </reaction>
</comment>
<dbReference type="GO" id="GO:0000162">
    <property type="term" value="P:L-tryptophan biosynthetic process"/>
    <property type="evidence" value="ECO:0007669"/>
    <property type="project" value="UniProtKB-UniPathway"/>
</dbReference>
<dbReference type="EC" id="4.1.3.27" evidence="5 15"/>
<evidence type="ECO:0000259" key="16">
    <source>
        <dbReference type="Pfam" id="PF00425"/>
    </source>
</evidence>
<dbReference type="GO" id="GO:0008483">
    <property type="term" value="F:transaminase activity"/>
    <property type="evidence" value="ECO:0007669"/>
    <property type="project" value="UniProtKB-KW"/>
</dbReference>
<dbReference type="PATRIC" id="fig|1503.3.peg.3314"/>
<dbReference type="UniPathway" id="UPA00035">
    <property type="reaction ID" value="UER00040"/>
</dbReference>
<dbReference type="PANTHER" id="PTHR11236:SF48">
    <property type="entry name" value="ISOCHORISMATE SYNTHASE MENF"/>
    <property type="match status" value="1"/>
</dbReference>
<sequence length="477" mass="54586">MTNVSKERFEVLKGKKIIFPVITEFSGDQTTPINIFYNLDGKYKFLLESAYIQDKGGRYSFIGENPVTTIKSNQNIINISKDGEKEKTLEGKILDFISEYIKVDYENLEVDIPFVGGALGYIGYDIVRQFETISSKNKKEINVPEAYLLLYKTVICYDHFKRTISIIYNVYPEDTNSYEEIIQKINDIYTKISKIPEIRDAGESKKEKDIKSNFNKEDFCLIVDKAKEYINKGEVLQVVVSQRFATETDSDPFDVYRRLRTINPSPYLFYIDYEDFQIVGASPESLVSVKESKVTANPIAGTRRRGRTLEEDLALREELLNDPKERLEHDMLVELEKEDLSKICEEGSIEVERYMALENYSHVMHLVATVSGKLRNEFDSFDALRACFPAGTVSGAPRVKAMEIIEELENVQREVYSGAVGYFSLNGNMDVCIAIRSIIFKDKKAYFQAGAGIVRDSKPENEYKETLNKAKVLTEVI</sequence>
<evidence type="ECO:0000256" key="3">
    <source>
        <dbReference type="ARBA" id="ARBA00009562"/>
    </source>
</evidence>
<comment type="caution">
    <text evidence="18">The sequence shown here is derived from an EMBL/GenBank/DDBJ whole genome shotgun (WGS) entry which is preliminary data.</text>
</comment>
<comment type="subunit">
    <text evidence="4 15">Heterotetramer consisting of two non-identical subunits: a beta subunit (TrpG) and a large alpha subunit (TrpE).</text>
</comment>
<evidence type="ECO:0000256" key="6">
    <source>
        <dbReference type="ARBA" id="ARBA00020653"/>
    </source>
</evidence>
<dbReference type="Gene3D" id="3.60.120.10">
    <property type="entry name" value="Anthranilate synthase"/>
    <property type="match status" value="1"/>
</dbReference>
<dbReference type="InterPro" id="IPR019999">
    <property type="entry name" value="Anth_synth_I-like"/>
</dbReference>
<evidence type="ECO:0000256" key="5">
    <source>
        <dbReference type="ARBA" id="ARBA00012266"/>
    </source>
</evidence>
<keyword evidence="8 15" id="KW-0479">Metal-binding</keyword>
<evidence type="ECO:0000256" key="12">
    <source>
        <dbReference type="ARBA" id="ARBA00023239"/>
    </source>
</evidence>
<dbReference type="OrthoDB" id="9803598at2"/>
<evidence type="ECO:0000256" key="13">
    <source>
        <dbReference type="ARBA" id="ARBA00025634"/>
    </source>
</evidence>
<comment type="similarity">
    <text evidence="3 15">Belongs to the anthranilate synthase component I family.</text>
</comment>
<dbReference type="AlphaFoldDB" id="A0A0L0W9A7"/>
<dbReference type="PRINTS" id="PR00095">
    <property type="entry name" value="ANTSNTHASEI"/>
</dbReference>
<keyword evidence="10 15" id="KW-0460">Magnesium</keyword>
<name>A0A0L0W9A7_GOTPU</name>
<keyword evidence="11 15" id="KW-0057">Aromatic amino acid biosynthesis</keyword>
<dbReference type="EMBL" id="LGSS01000009">
    <property type="protein sequence ID" value="KNF08138.1"/>
    <property type="molecule type" value="Genomic_DNA"/>
</dbReference>
<evidence type="ECO:0000256" key="1">
    <source>
        <dbReference type="ARBA" id="ARBA00001946"/>
    </source>
</evidence>
<comment type="cofactor">
    <cofactor evidence="1 15">
        <name>Mg(2+)</name>
        <dbReference type="ChEBI" id="CHEBI:18420"/>
    </cofactor>
</comment>
<evidence type="ECO:0000256" key="4">
    <source>
        <dbReference type="ARBA" id="ARBA00011575"/>
    </source>
</evidence>
<dbReference type="SUPFAM" id="SSF56322">
    <property type="entry name" value="ADC synthase"/>
    <property type="match status" value="1"/>
</dbReference>
<organism evidence="18 19">
    <name type="scientific">Gottschalkia purinilytica</name>
    <name type="common">Clostridium purinilyticum</name>
    <dbReference type="NCBI Taxonomy" id="1503"/>
    <lineage>
        <taxon>Bacteria</taxon>
        <taxon>Bacillati</taxon>
        <taxon>Bacillota</taxon>
        <taxon>Tissierellia</taxon>
        <taxon>Tissierellales</taxon>
        <taxon>Gottschalkiaceae</taxon>
        <taxon>Gottschalkia</taxon>
    </lineage>
</organism>
<evidence type="ECO:0000256" key="2">
    <source>
        <dbReference type="ARBA" id="ARBA00004873"/>
    </source>
</evidence>
<keyword evidence="18" id="KW-0032">Aminotransferase</keyword>
<dbReference type="STRING" id="1503.CLPU_9c00340"/>
<accession>A0A0L0W9A7</accession>
<dbReference type="InterPro" id="IPR006805">
    <property type="entry name" value="Anth_synth_I_N"/>
</dbReference>
<dbReference type="NCBIfam" id="TIGR00564">
    <property type="entry name" value="trpE_most"/>
    <property type="match status" value="1"/>
</dbReference>
<protein>
    <recommendedName>
        <fullName evidence="6 15">Anthranilate synthase component 1</fullName>
        <ecNumber evidence="5 15">4.1.3.27</ecNumber>
    </recommendedName>
</protein>
<evidence type="ECO:0000256" key="14">
    <source>
        <dbReference type="ARBA" id="ARBA00047683"/>
    </source>
</evidence>
<evidence type="ECO:0000313" key="18">
    <source>
        <dbReference type="EMBL" id="KNF08138.1"/>
    </source>
</evidence>
<evidence type="ECO:0000256" key="11">
    <source>
        <dbReference type="ARBA" id="ARBA00023141"/>
    </source>
</evidence>
<dbReference type="Proteomes" id="UP000037267">
    <property type="component" value="Unassembled WGS sequence"/>
</dbReference>
<evidence type="ECO:0000259" key="17">
    <source>
        <dbReference type="Pfam" id="PF04715"/>
    </source>
</evidence>
<evidence type="ECO:0000256" key="9">
    <source>
        <dbReference type="ARBA" id="ARBA00022822"/>
    </source>
</evidence>
<dbReference type="InterPro" id="IPR005801">
    <property type="entry name" value="ADC_synthase"/>
</dbReference>
<keyword evidence="7 15" id="KW-0028">Amino-acid biosynthesis</keyword>
<evidence type="ECO:0000256" key="15">
    <source>
        <dbReference type="RuleBase" id="RU364045"/>
    </source>
</evidence>
<comment type="function">
    <text evidence="13 15">Part of a heterotetrameric complex that catalyzes the two-step biosynthesis of anthranilate, an intermediate in the biosynthesis of L-tryptophan. In the first step, the glutamine-binding beta subunit (TrpG) of anthranilate synthase (AS) provides the glutamine amidotransferase activity which generates ammonia as a substrate that, along with chorismate, is used in the second step, catalyzed by the large alpha subunit of AS (TrpE) to produce anthranilate. In the absence of TrpG, TrpE can synthesize anthranilate directly from chorismate and high concentrations of ammonia.</text>
</comment>
<dbReference type="Pfam" id="PF04715">
    <property type="entry name" value="Anth_synt_I_N"/>
    <property type="match status" value="1"/>
</dbReference>
<keyword evidence="19" id="KW-1185">Reference proteome</keyword>